<feature type="domain" description="Reverse transcriptase" evidence="2">
    <location>
        <begin position="1"/>
        <end position="133"/>
    </location>
</feature>
<feature type="region of interest" description="Disordered" evidence="1">
    <location>
        <begin position="298"/>
        <end position="330"/>
    </location>
</feature>
<reference evidence="3 4" key="1">
    <citation type="journal article" date="2021" name="Elife">
        <title>Chloroplast acquisition without the gene transfer in kleptoplastic sea slugs, Plakobranchus ocellatus.</title>
        <authorList>
            <person name="Maeda T."/>
            <person name="Takahashi S."/>
            <person name="Yoshida T."/>
            <person name="Shimamura S."/>
            <person name="Takaki Y."/>
            <person name="Nagai Y."/>
            <person name="Toyoda A."/>
            <person name="Suzuki Y."/>
            <person name="Arimoto A."/>
            <person name="Ishii H."/>
            <person name="Satoh N."/>
            <person name="Nishiyama T."/>
            <person name="Hasebe M."/>
            <person name="Maruyama T."/>
            <person name="Minagawa J."/>
            <person name="Obokata J."/>
            <person name="Shigenobu S."/>
        </authorList>
    </citation>
    <scope>NUCLEOTIDE SEQUENCE [LARGE SCALE GENOMIC DNA]</scope>
</reference>
<dbReference type="PROSITE" id="PS50878">
    <property type="entry name" value="RT_POL"/>
    <property type="match status" value="1"/>
</dbReference>
<dbReference type="Gene3D" id="3.30.70.270">
    <property type="match status" value="2"/>
</dbReference>
<dbReference type="PANTHER" id="PTHR37984">
    <property type="entry name" value="PROTEIN CBG26694"/>
    <property type="match status" value="1"/>
</dbReference>
<dbReference type="InterPro" id="IPR050951">
    <property type="entry name" value="Retrovirus_Pol_polyprotein"/>
</dbReference>
<evidence type="ECO:0000313" key="4">
    <source>
        <dbReference type="Proteomes" id="UP000735302"/>
    </source>
</evidence>
<name>A0AAV3YFL5_9GAST</name>
<dbReference type="InterPro" id="IPR043502">
    <property type="entry name" value="DNA/RNA_pol_sf"/>
</dbReference>
<evidence type="ECO:0000256" key="1">
    <source>
        <dbReference type="SAM" id="MobiDB-lite"/>
    </source>
</evidence>
<dbReference type="CDD" id="cd01647">
    <property type="entry name" value="RT_LTR"/>
    <property type="match status" value="1"/>
</dbReference>
<evidence type="ECO:0000313" key="3">
    <source>
        <dbReference type="EMBL" id="GFN81192.1"/>
    </source>
</evidence>
<dbReference type="InterPro" id="IPR041577">
    <property type="entry name" value="RT_RNaseH_2"/>
</dbReference>
<dbReference type="Proteomes" id="UP000735302">
    <property type="component" value="Unassembled WGS sequence"/>
</dbReference>
<dbReference type="Gene3D" id="3.10.10.10">
    <property type="entry name" value="HIV Type 1 Reverse Transcriptase, subunit A, domain 1"/>
    <property type="match status" value="1"/>
</dbReference>
<proteinExistence type="predicted"/>
<dbReference type="PANTHER" id="PTHR37984:SF8">
    <property type="entry name" value="CCHC-TYPE DOMAIN-CONTAINING PROTEIN"/>
    <property type="match status" value="1"/>
</dbReference>
<dbReference type="EMBL" id="BLXT01000914">
    <property type="protein sequence ID" value="GFN81192.1"/>
    <property type="molecule type" value="Genomic_DNA"/>
</dbReference>
<organism evidence="3 4">
    <name type="scientific">Plakobranchus ocellatus</name>
    <dbReference type="NCBI Taxonomy" id="259542"/>
    <lineage>
        <taxon>Eukaryota</taxon>
        <taxon>Metazoa</taxon>
        <taxon>Spiralia</taxon>
        <taxon>Lophotrochozoa</taxon>
        <taxon>Mollusca</taxon>
        <taxon>Gastropoda</taxon>
        <taxon>Heterobranchia</taxon>
        <taxon>Euthyneura</taxon>
        <taxon>Panpulmonata</taxon>
        <taxon>Sacoglossa</taxon>
        <taxon>Placobranchoidea</taxon>
        <taxon>Plakobranchidae</taxon>
        <taxon>Plakobranchus</taxon>
    </lineage>
</organism>
<comment type="caution">
    <text evidence="3">The sequence shown here is derived from an EMBL/GenBank/DDBJ whole genome shotgun (WGS) entry which is preliminary data.</text>
</comment>
<dbReference type="InterPro" id="IPR043128">
    <property type="entry name" value="Rev_trsase/Diguanyl_cyclase"/>
</dbReference>
<dbReference type="FunFam" id="3.30.70.270:FF:000026">
    <property type="entry name" value="Transposon Ty3-G Gag-Pol polyprotein"/>
    <property type="match status" value="1"/>
</dbReference>
<dbReference type="SUPFAM" id="SSF56672">
    <property type="entry name" value="DNA/RNA polymerases"/>
    <property type="match status" value="1"/>
</dbReference>
<dbReference type="Pfam" id="PF17919">
    <property type="entry name" value="RT_RNaseH_2"/>
    <property type="match status" value="1"/>
</dbReference>
<sequence>MILNLEDIAPKMVGAKFFSTLDAAGGFHQIPLDEKSSYLNTFITPYGRYRYKRLPMGISPGPEAFQNKMEEILKGLKDCEPLSDDTIVHGKTEREHDKRLHAAMNRIEEAGLRLNKEKCALKRREVKYFGHIINDKGMRPDEGRVEAILNMKEPRNVSELQTVLGMMNYLSKFVPHMSTILQPIPRLLKKDTTYFWGPDQQKAFDTVKQKIANATVLAFHDVNRPTVVSADASSYGLGATLPQDDGEKLQPIAFAPRTLTESEVKYAQIEKECLASVWACEKFAKYLVGFAVIPTRNRPQTFGSNNDDQRLGQNTLEMSKTTHANNAVQR</sequence>
<dbReference type="Pfam" id="PF00078">
    <property type="entry name" value="RVT_1"/>
    <property type="match status" value="1"/>
</dbReference>
<accession>A0AAV3YFL5</accession>
<dbReference type="InterPro" id="IPR000477">
    <property type="entry name" value="RT_dom"/>
</dbReference>
<evidence type="ECO:0000259" key="2">
    <source>
        <dbReference type="PROSITE" id="PS50878"/>
    </source>
</evidence>
<protein>
    <submittedName>
        <fullName evidence="3">Pol polyprotein</fullName>
    </submittedName>
</protein>
<keyword evidence="4" id="KW-1185">Reference proteome</keyword>
<dbReference type="AlphaFoldDB" id="A0AAV3YFL5"/>
<gene>
    <name evidence="3" type="ORF">PoB_000769800</name>
</gene>